<evidence type="ECO:0000313" key="2">
    <source>
        <dbReference type="Proteomes" id="UP000829276"/>
    </source>
</evidence>
<protein>
    <submittedName>
        <fullName evidence="1">Uncharacterized protein</fullName>
    </submittedName>
</protein>
<dbReference type="EMBL" id="OM634653">
    <property type="protein sequence ID" value="UNH58525.1"/>
    <property type="molecule type" value="Genomic_DNA"/>
</dbReference>
<organism evidence="1 2">
    <name type="scientific">Bacillus phage vB_BsuS_PJN02</name>
    <dbReference type="NCBI Taxonomy" id="2920374"/>
    <lineage>
        <taxon>Viruses</taxon>
        <taxon>Duplodnaviria</taxon>
        <taxon>Heunggongvirae</taxon>
        <taxon>Uroviricota</taxon>
        <taxon>Caudoviricetes</taxon>
        <taxon>Heleneionescovirinae</taxon>
        <taxon>Zhangjivirus</taxon>
        <taxon>Zhangjivirus PJN02</taxon>
    </lineage>
</organism>
<name>A0AC61TSL6_9CAUD</name>
<proteinExistence type="predicted"/>
<evidence type="ECO:0000313" key="1">
    <source>
        <dbReference type="EMBL" id="UNH58525.1"/>
    </source>
</evidence>
<dbReference type="Proteomes" id="UP000829276">
    <property type="component" value="Segment"/>
</dbReference>
<sequence length="83" mass="8984">MKKLIIPVVTLTLTLVSCSSEEEKVSASLGRLEKIGSDDIGSGIDIFRDKETGCQYMNISAGHGQVIEPMVQANGEPYCPKKK</sequence>
<reference evidence="1" key="1">
    <citation type="submission" date="2022-02" db="EMBL/GenBank/DDBJ databases">
        <authorList>
            <person name="Nazir A."/>
            <person name="Chen Y."/>
            <person name="Liu Y."/>
        </authorList>
    </citation>
    <scope>NUCLEOTIDE SEQUENCE</scope>
</reference>
<accession>A0AC61TSL6</accession>
<keyword evidence="2" id="KW-1185">Reference proteome</keyword>